<protein>
    <submittedName>
        <fullName evidence="1">Uncharacterized protein</fullName>
    </submittedName>
</protein>
<name>A0A0F9KA43_9ZZZZ</name>
<dbReference type="AlphaFoldDB" id="A0A0F9KA43"/>
<comment type="caution">
    <text evidence="1">The sequence shown here is derived from an EMBL/GenBank/DDBJ whole genome shotgun (WGS) entry which is preliminary data.</text>
</comment>
<accession>A0A0F9KA43</accession>
<reference evidence="1" key="1">
    <citation type="journal article" date="2015" name="Nature">
        <title>Complex archaea that bridge the gap between prokaryotes and eukaryotes.</title>
        <authorList>
            <person name="Spang A."/>
            <person name="Saw J.H."/>
            <person name="Jorgensen S.L."/>
            <person name="Zaremba-Niedzwiedzka K."/>
            <person name="Martijn J."/>
            <person name="Lind A.E."/>
            <person name="van Eijk R."/>
            <person name="Schleper C."/>
            <person name="Guy L."/>
            <person name="Ettema T.J."/>
        </authorList>
    </citation>
    <scope>NUCLEOTIDE SEQUENCE</scope>
</reference>
<gene>
    <name evidence="1" type="ORF">LCGC14_1429940</name>
</gene>
<dbReference type="EMBL" id="LAZR01009622">
    <property type="protein sequence ID" value="KKM71501.1"/>
    <property type="molecule type" value="Genomic_DNA"/>
</dbReference>
<proteinExistence type="predicted"/>
<sequence>MDINELIKLMGSEKEFLEKINNSGKKEKLSGFYSRN</sequence>
<evidence type="ECO:0000313" key="1">
    <source>
        <dbReference type="EMBL" id="KKM71501.1"/>
    </source>
</evidence>
<organism evidence="1">
    <name type="scientific">marine sediment metagenome</name>
    <dbReference type="NCBI Taxonomy" id="412755"/>
    <lineage>
        <taxon>unclassified sequences</taxon>
        <taxon>metagenomes</taxon>
        <taxon>ecological metagenomes</taxon>
    </lineage>
</organism>